<dbReference type="InterPro" id="IPR001279">
    <property type="entry name" value="Metallo-B-lactamas"/>
</dbReference>
<dbReference type="AlphaFoldDB" id="A0A6S6UM89"/>
<dbReference type="CDD" id="cd16281">
    <property type="entry name" value="metallo-hydrolase-like_MBL-fold"/>
    <property type="match status" value="1"/>
</dbReference>
<dbReference type="EMBL" id="CACVAQ010000556">
    <property type="protein sequence ID" value="CAA6830460.1"/>
    <property type="molecule type" value="Genomic_DNA"/>
</dbReference>
<evidence type="ECO:0000256" key="4">
    <source>
        <dbReference type="ARBA" id="ARBA00022833"/>
    </source>
</evidence>
<sequence length="287" mass="32599">MKLSVIDTGYFKLDGGAMFGVVPKKLWSRLEQPDEQNLCTWAMRCLLVETGDRKIIIDTGIGNKQSDKFFSHFHPHGDATLIKSLADNGLSVDDITDVFLTHLHFDHVGGAVLSGPNGTLRPTFPNAKYWSNQAHYDWAFTPNDREKASFLKENFVPLMEEGILNMLDVLPYNQVLDWLPNIGVGYAYGHTEALMTPRIQYQDRTIIFCADLLPSPSHISMPYVMGYDVRPLQTLIEKEWFLTKAVEEQHILFFEHAPEVEACTVKRNEKGRIVADKIGRLADFVQL</sequence>
<reference evidence="6" key="1">
    <citation type="submission" date="2020-01" db="EMBL/GenBank/DDBJ databases">
        <authorList>
            <person name="Meier V. D."/>
            <person name="Meier V D."/>
        </authorList>
    </citation>
    <scope>NUCLEOTIDE SEQUENCE</scope>
    <source>
        <strain evidence="6">HLG_WM_MAG_10</strain>
    </source>
</reference>
<comment type="similarity">
    <text evidence="1">Belongs to the metallo-beta-lactamase superfamily.</text>
</comment>
<dbReference type="GO" id="GO:0016787">
    <property type="term" value="F:hydrolase activity"/>
    <property type="evidence" value="ECO:0007669"/>
    <property type="project" value="UniProtKB-KW"/>
</dbReference>
<protein>
    <submittedName>
        <fullName evidence="6">Beta-lactamase-like</fullName>
    </submittedName>
</protein>
<dbReference type="PANTHER" id="PTHR42978">
    <property type="entry name" value="QUORUM-QUENCHING LACTONASE YTNP-RELATED-RELATED"/>
    <property type="match status" value="1"/>
</dbReference>
<dbReference type="SMART" id="SM00849">
    <property type="entry name" value="Lactamase_B"/>
    <property type="match status" value="1"/>
</dbReference>
<keyword evidence="2" id="KW-0479">Metal-binding</keyword>
<proteinExistence type="inferred from homology"/>
<organism evidence="6">
    <name type="scientific">uncultured Aureispira sp</name>
    <dbReference type="NCBI Taxonomy" id="1331704"/>
    <lineage>
        <taxon>Bacteria</taxon>
        <taxon>Pseudomonadati</taxon>
        <taxon>Bacteroidota</taxon>
        <taxon>Saprospiria</taxon>
        <taxon>Saprospirales</taxon>
        <taxon>Saprospiraceae</taxon>
        <taxon>Aureispira</taxon>
        <taxon>environmental samples</taxon>
    </lineage>
</organism>
<evidence type="ECO:0000313" key="6">
    <source>
        <dbReference type="EMBL" id="CAA6830460.1"/>
    </source>
</evidence>
<accession>A0A6S6UM89</accession>
<evidence type="ECO:0000256" key="2">
    <source>
        <dbReference type="ARBA" id="ARBA00022723"/>
    </source>
</evidence>
<keyword evidence="3" id="KW-0378">Hydrolase</keyword>
<feature type="domain" description="Metallo-beta-lactamase" evidence="5">
    <location>
        <begin position="42"/>
        <end position="250"/>
    </location>
</feature>
<evidence type="ECO:0000256" key="3">
    <source>
        <dbReference type="ARBA" id="ARBA00022801"/>
    </source>
</evidence>
<evidence type="ECO:0000259" key="5">
    <source>
        <dbReference type="SMART" id="SM00849"/>
    </source>
</evidence>
<dbReference type="Gene3D" id="3.60.15.10">
    <property type="entry name" value="Ribonuclease Z/Hydroxyacylglutathione hydrolase-like"/>
    <property type="match status" value="1"/>
</dbReference>
<dbReference type="InterPro" id="IPR051013">
    <property type="entry name" value="MBL_superfamily_lactonases"/>
</dbReference>
<dbReference type="GO" id="GO:0046872">
    <property type="term" value="F:metal ion binding"/>
    <property type="evidence" value="ECO:0007669"/>
    <property type="project" value="UniProtKB-KW"/>
</dbReference>
<dbReference type="PANTHER" id="PTHR42978:SF6">
    <property type="entry name" value="QUORUM-QUENCHING LACTONASE YTNP-RELATED"/>
    <property type="match status" value="1"/>
</dbReference>
<evidence type="ECO:0000256" key="1">
    <source>
        <dbReference type="ARBA" id="ARBA00007749"/>
    </source>
</evidence>
<dbReference type="InterPro" id="IPR036866">
    <property type="entry name" value="RibonucZ/Hydroxyglut_hydro"/>
</dbReference>
<dbReference type="SUPFAM" id="SSF56281">
    <property type="entry name" value="Metallo-hydrolase/oxidoreductase"/>
    <property type="match status" value="1"/>
</dbReference>
<keyword evidence="4" id="KW-0862">Zinc</keyword>
<dbReference type="Pfam" id="PF00753">
    <property type="entry name" value="Lactamase_B"/>
    <property type="match status" value="1"/>
</dbReference>
<name>A0A6S6UM89_9BACT</name>
<gene>
    <name evidence="6" type="ORF">HELGO_WM27427</name>
</gene>